<dbReference type="EMBL" id="CP060716">
    <property type="protein sequence ID" value="QNN63535.1"/>
    <property type="molecule type" value="Genomic_DNA"/>
</dbReference>
<feature type="transmembrane region" description="Helical" evidence="1">
    <location>
        <begin position="293"/>
        <end position="313"/>
    </location>
</feature>
<dbReference type="Proteomes" id="UP000515934">
    <property type="component" value="Chromosome"/>
</dbReference>
<gene>
    <name evidence="2" type="ORF">H9L06_04260</name>
</gene>
<name>A0A7G9S6R0_9MICO</name>
<keyword evidence="3" id="KW-1185">Reference proteome</keyword>
<evidence type="ECO:0000313" key="3">
    <source>
        <dbReference type="Proteomes" id="UP000515934"/>
    </source>
</evidence>
<feature type="transmembrane region" description="Helical" evidence="1">
    <location>
        <begin position="140"/>
        <end position="158"/>
    </location>
</feature>
<protein>
    <recommendedName>
        <fullName evidence="4">DUF1700 domain-containing protein</fullName>
    </recommendedName>
</protein>
<dbReference type="KEGG" id="ldn:H9L06_04260"/>
<feature type="transmembrane region" description="Helical" evidence="1">
    <location>
        <begin position="271"/>
        <end position="287"/>
    </location>
</feature>
<dbReference type="Pfam" id="PF22564">
    <property type="entry name" value="HAAS"/>
    <property type="match status" value="1"/>
</dbReference>
<feature type="transmembrane region" description="Helical" evidence="1">
    <location>
        <begin position="86"/>
        <end position="107"/>
    </location>
</feature>
<sequence>MTPEKFDRETADYLRVLTRELSDAPSSARDAAVDDVRAHVADALEGGASPQEALASLGSPTSFAAQYRVELGLPARENRVSMRAATALRLATVALSVLAGVFASFLARGFASVSMESSSSGVTTDSEIVYSTLSESYGPGFMLLAFAPALLALLPLVLPATWRTAVSLANAVVVTGFALLGILTVGSFYMPVAMLMWAAVIVPWRMQRGLRLAEAPIWRAVGAVVVVAPALLLGAGALSGSVELDLVAWLVMLCALVLAVLFAVGVRVSALIIASIGGAIMVLSMFSPGLLVLGTWIVGGLYFVLGLSSYLAWGSRKDA</sequence>
<organism evidence="2 3">
    <name type="scientific">Leucobacter denitrificans</name>
    <dbReference type="NCBI Taxonomy" id="683042"/>
    <lineage>
        <taxon>Bacteria</taxon>
        <taxon>Bacillati</taxon>
        <taxon>Actinomycetota</taxon>
        <taxon>Actinomycetes</taxon>
        <taxon>Micrococcales</taxon>
        <taxon>Microbacteriaceae</taxon>
        <taxon>Leucobacter</taxon>
    </lineage>
</organism>
<keyword evidence="1" id="KW-0472">Membrane</keyword>
<feature type="transmembrane region" description="Helical" evidence="1">
    <location>
        <begin position="217"/>
        <end position="240"/>
    </location>
</feature>
<keyword evidence="1" id="KW-0812">Transmembrane</keyword>
<feature type="transmembrane region" description="Helical" evidence="1">
    <location>
        <begin position="188"/>
        <end position="205"/>
    </location>
</feature>
<feature type="transmembrane region" description="Helical" evidence="1">
    <location>
        <begin position="246"/>
        <end position="264"/>
    </location>
</feature>
<evidence type="ECO:0000256" key="1">
    <source>
        <dbReference type="SAM" id="Phobius"/>
    </source>
</evidence>
<keyword evidence="1" id="KW-1133">Transmembrane helix</keyword>
<reference evidence="2 3" key="1">
    <citation type="submission" date="2020-08" db="EMBL/GenBank/DDBJ databases">
        <title>Genome sequence of Leucobacter denitrificans KACC 14055T.</title>
        <authorList>
            <person name="Hyun D.-W."/>
            <person name="Bae J.-W."/>
        </authorList>
    </citation>
    <scope>NUCLEOTIDE SEQUENCE [LARGE SCALE GENOMIC DNA]</scope>
    <source>
        <strain evidence="2 3">KACC 14055</strain>
    </source>
</reference>
<dbReference type="AlphaFoldDB" id="A0A7G9S6R0"/>
<dbReference type="RefSeq" id="WP_187555999.1">
    <property type="nucleotide sequence ID" value="NZ_CP060716.1"/>
</dbReference>
<evidence type="ECO:0008006" key="4">
    <source>
        <dbReference type="Google" id="ProtNLM"/>
    </source>
</evidence>
<proteinExistence type="predicted"/>
<evidence type="ECO:0000313" key="2">
    <source>
        <dbReference type="EMBL" id="QNN63535.1"/>
    </source>
</evidence>
<feature type="transmembrane region" description="Helical" evidence="1">
    <location>
        <begin position="165"/>
        <end position="182"/>
    </location>
</feature>
<accession>A0A7G9S6R0</accession>